<organism evidence="2 3">
    <name type="scientific">Xylanibacter ruminicola</name>
    <name type="common">Prevotella ruminicola</name>
    <dbReference type="NCBI Taxonomy" id="839"/>
    <lineage>
        <taxon>Bacteria</taxon>
        <taxon>Pseudomonadati</taxon>
        <taxon>Bacteroidota</taxon>
        <taxon>Bacteroidia</taxon>
        <taxon>Bacteroidales</taxon>
        <taxon>Prevotellaceae</taxon>
        <taxon>Xylanibacter</taxon>
    </lineage>
</organism>
<evidence type="ECO:0000313" key="3">
    <source>
        <dbReference type="Proteomes" id="UP000184130"/>
    </source>
</evidence>
<proteinExistence type="predicted"/>
<feature type="coiled-coil region" evidence="1">
    <location>
        <begin position="95"/>
        <end position="122"/>
    </location>
</feature>
<accession>A0A1M6SAT3</accession>
<evidence type="ECO:0000313" key="2">
    <source>
        <dbReference type="EMBL" id="SHK41658.1"/>
    </source>
</evidence>
<dbReference type="AlphaFoldDB" id="A0A1M6SAT3"/>
<keyword evidence="1" id="KW-0175">Coiled coil</keyword>
<sequence length="123" mass="14646">MFCIVLAYSYLCTRIRGKKMKKKSLIPQYLQDELSNLVQKKDAYTEEDIDQLSRDYDYVLKQREQLKEAEKYGAIPKEEAAITNLTLMVKQFIIQETTKDAVRYLEQEKERLDNRIKELEQSN</sequence>
<reference evidence="2 3" key="1">
    <citation type="submission" date="2016-11" db="EMBL/GenBank/DDBJ databases">
        <authorList>
            <person name="Jaros S."/>
            <person name="Januszkiewicz K."/>
            <person name="Wedrychowicz H."/>
        </authorList>
    </citation>
    <scope>NUCLEOTIDE SEQUENCE [LARGE SCALE GENOMIC DNA]</scope>
    <source>
        <strain evidence="2 3">KHT3</strain>
    </source>
</reference>
<dbReference type="EMBL" id="FRBD01000003">
    <property type="protein sequence ID" value="SHK41658.1"/>
    <property type="molecule type" value="Genomic_DNA"/>
</dbReference>
<dbReference type="Proteomes" id="UP000184130">
    <property type="component" value="Unassembled WGS sequence"/>
</dbReference>
<evidence type="ECO:0000256" key="1">
    <source>
        <dbReference type="SAM" id="Coils"/>
    </source>
</evidence>
<gene>
    <name evidence="2" type="ORF">SAMN05216463_10371</name>
</gene>
<name>A0A1M6SAT3_XYLRU</name>
<protein>
    <submittedName>
        <fullName evidence="2">Uncharacterized protein</fullName>
    </submittedName>
</protein>